<evidence type="ECO:0000313" key="3">
    <source>
        <dbReference type="EMBL" id="KAL3505668.1"/>
    </source>
</evidence>
<feature type="chain" id="PRO_5044895109" evidence="2">
    <location>
        <begin position="25"/>
        <end position="194"/>
    </location>
</feature>
<dbReference type="EMBL" id="JBJUIK010000013">
    <property type="protein sequence ID" value="KAL3505668.1"/>
    <property type="molecule type" value="Genomic_DNA"/>
</dbReference>
<name>A0ABD2YJC9_9GENT</name>
<dbReference type="PANTHER" id="PTHR37702">
    <property type="entry name" value="PROLINE-RICH FAMILY PROTEIN"/>
    <property type="match status" value="1"/>
</dbReference>
<keyword evidence="2" id="KW-0732">Signal</keyword>
<dbReference type="Proteomes" id="UP001630127">
    <property type="component" value="Unassembled WGS sequence"/>
</dbReference>
<protein>
    <submittedName>
        <fullName evidence="3">Uncharacterized protein</fullName>
    </submittedName>
</protein>
<gene>
    <name evidence="3" type="ORF">ACH5RR_031050</name>
</gene>
<feature type="compositionally biased region" description="Pro residues" evidence="1">
    <location>
        <begin position="68"/>
        <end position="93"/>
    </location>
</feature>
<sequence length="194" mass="20908">MGCRQKMKFSSIITFIMIAAAALASKREFLVSATEKNSTAAATGTWVGSKYQIECTMCAACDNPCNTPSPPPPSPSPPPPSSTSNCPPPPSPPSSGSYYYYSPPPPPPSPSQSGSYPYYSPPPPNGIIGSYYPPPYKTYPSGPIPPPPNPIVPYFPFYYYNPPPPSQSKAVQLNNSLSFLIRTIFLSVFIVFLK</sequence>
<dbReference type="PANTHER" id="PTHR37702:SF9">
    <property type="entry name" value="PROLINE-RICH FAMILY PROTEIN"/>
    <property type="match status" value="1"/>
</dbReference>
<dbReference type="PRINTS" id="PR01217">
    <property type="entry name" value="PRICHEXTENSN"/>
</dbReference>
<proteinExistence type="predicted"/>
<keyword evidence="4" id="KW-1185">Reference proteome</keyword>
<organism evidence="3 4">
    <name type="scientific">Cinchona calisaya</name>
    <dbReference type="NCBI Taxonomy" id="153742"/>
    <lineage>
        <taxon>Eukaryota</taxon>
        <taxon>Viridiplantae</taxon>
        <taxon>Streptophyta</taxon>
        <taxon>Embryophyta</taxon>
        <taxon>Tracheophyta</taxon>
        <taxon>Spermatophyta</taxon>
        <taxon>Magnoliopsida</taxon>
        <taxon>eudicotyledons</taxon>
        <taxon>Gunneridae</taxon>
        <taxon>Pentapetalae</taxon>
        <taxon>asterids</taxon>
        <taxon>lamiids</taxon>
        <taxon>Gentianales</taxon>
        <taxon>Rubiaceae</taxon>
        <taxon>Cinchonoideae</taxon>
        <taxon>Cinchoneae</taxon>
        <taxon>Cinchona</taxon>
    </lineage>
</organism>
<evidence type="ECO:0000313" key="4">
    <source>
        <dbReference type="Proteomes" id="UP001630127"/>
    </source>
</evidence>
<evidence type="ECO:0000256" key="1">
    <source>
        <dbReference type="SAM" id="MobiDB-lite"/>
    </source>
</evidence>
<dbReference type="AlphaFoldDB" id="A0ABD2YJC9"/>
<reference evidence="3 4" key="1">
    <citation type="submission" date="2024-11" db="EMBL/GenBank/DDBJ databases">
        <title>A near-complete genome assembly of Cinchona calisaya.</title>
        <authorList>
            <person name="Lian D.C."/>
            <person name="Zhao X.W."/>
            <person name="Wei L."/>
        </authorList>
    </citation>
    <scope>NUCLEOTIDE SEQUENCE [LARGE SCALE GENOMIC DNA]</scope>
    <source>
        <tissue evidence="3">Nenye</tissue>
    </source>
</reference>
<evidence type="ECO:0000256" key="2">
    <source>
        <dbReference type="SAM" id="SignalP"/>
    </source>
</evidence>
<comment type="caution">
    <text evidence="3">The sequence shown here is derived from an EMBL/GenBank/DDBJ whole genome shotgun (WGS) entry which is preliminary data.</text>
</comment>
<accession>A0ABD2YJC9</accession>
<feature type="signal peptide" evidence="2">
    <location>
        <begin position="1"/>
        <end position="24"/>
    </location>
</feature>
<feature type="region of interest" description="Disordered" evidence="1">
    <location>
        <begin position="68"/>
        <end position="116"/>
    </location>
</feature>